<evidence type="ECO:0000259" key="3">
    <source>
        <dbReference type="Pfam" id="PF07282"/>
    </source>
</evidence>
<dbReference type="NCBIfam" id="NF040570">
    <property type="entry name" value="guided_TnpB"/>
    <property type="match status" value="1"/>
</dbReference>
<dbReference type="InterPro" id="IPR010095">
    <property type="entry name" value="Cas12f1-like_TNB"/>
</dbReference>
<proteinExistence type="predicted"/>
<evidence type="ECO:0000313" key="4">
    <source>
        <dbReference type="EMBL" id="SFE48229.1"/>
    </source>
</evidence>
<evidence type="ECO:0000256" key="1">
    <source>
        <dbReference type="ARBA" id="ARBA00023125"/>
    </source>
</evidence>
<keyword evidence="2" id="KW-0175">Coiled coil</keyword>
<dbReference type="Proteomes" id="UP000199513">
    <property type="component" value="Unassembled WGS sequence"/>
</dbReference>
<evidence type="ECO:0000256" key="2">
    <source>
        <dbReference type="SAM" id="Coils"/>
    </source>
</evidence>
<dbReference type="PANTHER" id="PTHR30405">
    <property type="entry name" value="TRANSPOSASE"/>
    <property type="match status" value="1"/>
</dbReference>
<gene>
    <name evidence="4" type="ORF">SAMN04488541_100235</name>
</gene>
<dbReference type="EMBL" id="FONY01000002">
    <property type="protein sequence ID" value="SFE48229.1"/>
    <property type="molecule type" value="Genomic_DNA"/>
</dbReference>
<accession>A0A1I2AWU2</accession>
<feature type="domain" description="Cas12f1-like TNB" evidence="3">
    <location>
        <begin position="401"/>
        <end position="469"/>
    </location>
</feature>
<keyword evidence="1" id="KW-0238">DNA-binding</keyword>
<keyword evidence="5" id="KW-1185">Reference proteome</keyword>
<dbReference type="PANTHER" id="PTHR30405:SF11">
    <property type="entry name" value="RNA-GUIDED DNA ENDONUCLEASE RV2885C-RELATED"/>
    <property type="match status" value="1"/>
</dbReference>
<organism evidence="4 5">
    <name type="scientific">Thermoflexibacter ruber</name>
    <dbReference type="NCBI Taxonomy" id="1003"/>
    <lineage>
        <taxon>Bacteria</taxon>
        <taxon>Pseudomonadati</taxon>
        <taxon>Bacteroidota</taxon>
        <taxon>Cytophagia</taxon>
        <taxon>Cytophagales</taxon>
        <taxon>Thermoflexibacteraceae</taxon>
        <taxon>Thermoflexibacter</taxon>
    </lineage>
</organism>
<name>A0A1I2AWU2_9BACT</name>
<sequence>MQLNTITLTVKLQIRPLGDKEAQNEVWRNLRNINRDVFKAANLLMSHLHFVEAFEHQFMQTDRILEKEMLDRENKKKNKKLNAQQIETIAQEIAEIKQKRKELKIEVAEKVKIFYNGKNESFAYNFIRHEYPQIPSYSVSILVKTVQNKFKEEWKEVKKGEKSISNFKKTIPIPIDDKQIANTDKGKKLCYIKKEGEKFVWELNSLEAKFEIVTGKYKQSKYMGEDKNKRTTLERVMNFEYKVADSSLKIEENKIFLLLVCKIPQQQATSLPNVSIGVDLGIRTPACIACNDGLRVISLGSKQDFLAIRQRFYEHRKRLQKSLAMTKGGKGREKKLKALEKLRKAERNWVRTYNHTLSKKIIHFAIQCRASRIQIELLEGFGRNENKVDEKGNYLLGKWSYYELQNMIKQKAEQYKLVVTTIDPYHTSKTCHVCGELGYRKGADFFCQNERCKEYQKRQNADHNAAFNIAKSTTFVAKKEDCTYFKLEQEKKSKKEEE</sequence>
<evidence type="ECO:0000313" key="5">
    <source>
        <dbReference type="Proteomes" id="UP000199513"/>
    </source>
</evidence>
<dbReference type="STRING" id="1003.SAMN04488541_100235"/>
<dbReference type="Pfam" id="PF07282">
    <property type="entry name" value="Cas12f1-like_TNB"/>
    <property type="match status" value="1"/>
</dbReference>
<dbReference type="GO" id="GO:0003677">
    <property type="term" value="F:DNA binding"/>
    <property type="evidence" value="ECO:0007669"/>
    <property type="project" value="UniProtKB-KW"/>
</dbReference>
<dbReference type="NCBIfam" id="TIGR01766">
    <property type="entry name" value="IS200/IS605 family accessory protein TnpB-like domain"/>
    <property type="match status" value="1"/>
</dbReference>
<dbReference type="InterPro" id="IPR051399">
    <property type="entry name" value="RNA-guided_DNA_endo/Transpos"/>
</dbReference>
<dbReference type="AlphaFoldDB" id="A0A1I2AWU2"/>
<dbReference type="OrthoDB" id="1404787at2"/>
<dbReference type="RefSeq" id="WP_091538674.1">
    <property type="nucleotide sequence ID" value="NZ_FONY01000002.1"/>
</dbReference>
<feature type="coiled-coil region" evidence="2">
    <location>
        <begin position="67"/>
        <end position="113"/>
    </location>
</feature>
<protein>
    <submittedName>
        <fullName evidence="4">Transposase, IS605 OrfB family, central region</fullName>
    </submittedName>
</protein>
<reference evidence="4 5" key="1">
    <citation type="submission" date="2016-10" db="EMBL/GenBank/DDBJ databases">
        <authorList>
            <person name="de Groot N.N."/>
        </authorList>
    </citation>
    <scope>NUCLEOTIDE SEQUENCE [LARGE SCALE GENOMIC DNA]</scope>
    <source>
        <strain>GEY</strain>
        <strain evidence="5">DSM 9560</strain>
    </source>
</reference>